<sequence>MNFIKFLKFGLVGFSGLIIDFAITWLCKEKLSLNKYVANGMGFLFGVTNNYFLNKYFTFENHNPDIGTQFTSFLIISMIGFGLNTGFLYLLQKNTSLNFYVCKILVTLLVFVWNFTANNLYTFNN</sequence>
<keyword evidence="5 6" id="KW-0472">Membrane</keyword>
<dbReference type="InterPro" id="IPR007267">
    <property type="entry name" value="GtrA_DPMS_TM"/>
</dbReference>
<feature type="transmembrane region" description="Helical" evidence="6">
    <location>
        <begin position="6"/>
        <end position="27"/>
    </location>
</feature>
<dbReference type="PANTHER" id="PTHR38459">
    <property type="entry name" value="PROPHAGE BACTOPRENOL-LINKED GLUCOSE TRANSLOCASE HOMOLOG"/>
    <property type="match status" value="1"/>
</dbReference>
<dbReference type="EMBL" id="LVEP01000019">
    <property type="protein sequence ID" value="OCB76859.1"/>
    <property type="molecule type" value="Genomic_DNA"/>
</dbReference>
<proteinExistence type="inferred from homology"/>
<dbReference type="STRING" id="1763534.GCA_001831475_00927"/>
<feature type="domain" description="GtrA/DPMS transmembrane" evidence="7">
    <location>
        <begin position="8"/>
        <end position="123"/>
    </location>
</feature>
<reference evidence="8 9" key="1">
    <citation type="submission" date="2016-03" db="EMBL/GenBank/DDBJ databases">
        <authorList>
            <person name="Ploux O."/>
        </authorList>
    </citation>
    <scope>NUCLEOTIDE SEQUENCE [LARGE SCALE GENOMIC DNA]</scope>
    <source>
        <strain evidence="8 9">LPB0076</strain>
    </source>
</reference>
<protein>
    <submittedName>
        <fullName evidence="8">Glycosyl transferase family 2</fullName>
    </submittedName>
</protein>
<evidence type="ECO:0000256" key="3">
    <source>
        <dbReference type="ARBA" id="ARBA00022692"/>
    </source>
</evidence>
<keyword evidence="4 6" id="KW-1133">Transmembrane helix</keyword>
<keyword evidence="8" id="KW-0808">Transferase</keyword>
<organism evidence="8 9">
    <name type="scientific">Flavobacterium crassostreae</name>
    <dbReference type="NCBI Taxonomy" id="1763534"/>
    <lineage>
        <taxon>Bacteria</taxon>
        <taxon>Pseudomonadati</taxon>
        <taxon>Bacteroidota</taxon>
        <taxon>Flavobacteriia</taxon>
        <taxon>Flavobacteriales</taxon>
        <taxon>Flavobacteriaceae</taxon>
        <taxon>Flavobacterium</taxon>
    </lineage>
</organism>
<dbReference type="AlphaFoldDB" id="A0A1B9E4K1"/>
<comment type="subcellular location">
    <subcellularLocation>
        <location evidence="1">Membrane</location>
        <topology evidence="1">Multi-pass membrane protein</topology>
    </subcellularLocation>
</comment>
<dbReference type="RefSeq" id="WP_066333510.1">
    <property type="nucleotide sequence ID" value="NZ_CP017688.1"/>
</dbReference>
<evidence type="ECO:0000256" key="4">
    <source>
        <dbReference type="ARBA" id="ARBA00022989"/>
    </source>
</evidence>
<dbReference type="Pfam" id="PF04138">
    <property type="entry name" value="GtrA_DPMS_TM"/>
    <property type="match status" value="1"/>
</dbReference>
<dbReference type="InterPro" id="IPR051401">
    <property type="entry name" value="GtrA_CellWall_Glycosyl"/>
</dbReference>
<accession>A0A1B9E4K1</accession>
<dbReference type="GO" id="GO:0005886">
    <property type="term" value="C:plasma membrane"/>
    <property type="evidence" value="ECO:0007669"/>
    <property type="project" value="TreeGrafter"/>
</dbReference>
<name>A0A1B9E4K1_9FLAO</name>
<evidence type="ECO:0000256" key="1">
    <source>
        <dbReference type="ARBA" id="ARBA00004141"/>
    </source>
</evidence>
<gene>
    <name evidence="8" type="ORF">LPBF_05445</name>
</gene>
<feature type="transmembrane region" description="Helical" evidence="6">
    <location>
        <begin position="97"/>
        <end position="116"/>
    </location>
</feature>
<dbReference type="PANTHER" id="PTHR38459:SF1">
    <property type="entry name" value="PROPHAGE BACTOPRENOL-LINKED GLUCOSE TRANSLOCASE HOMOLOG"/>
    <property type="match status" value="1"/>
</dbReference>
<dbReference type="GO" id="GO:0016740">
    <property type="term" value="F:transferase activity"/>
    <property type="evidence" value="ECO:0007669"/>
    <property type="project" value="UniProtKB-KW"/>
</dbReference>
<comment type="similarity">
    <text evidence="2">Belongs to the GtrA family.</text>
</comment>
<feature type="transmembrane region" description="Helical" evidence="6">
    <location>
        <begin position="36"/>
        <end position="53"/>
    </location>
</feature>
<dbReference type="Proteomes" id="UP000093510">
    <property type="component" value="Unassembled WGS sequence"/>
</dbReference>
<evidence type="ECO:0000313" key="8">
    <source>
        <dbReference type="EMBL" id="OCB76859.1"/>
    </source>
</evidence>
<evidence type="ECO:0000259" key="7">
    <source>
        <dbReference type="Pfam" id="PF04138"/>
    </source>
</evidence>
<evidence type="ECO:0000313" key="9">
    <source>
        <dbReference type="Proteomes" id="UP000093510"/>
    </source>
</evidence>
<comment type="caution">
    <text evidence="8">The sequence shown here is derived from an EMBL/GenBank/DDBJ whole genome shotgun (WGS) entry which is preliminary data.</text>
</comment>
<feature type="transmembrane region" description="Helical" evidence="6">
    <location>
        <begin position="73"/>
        <end position="90"/>
    </location>
</feature>
<dbReference type="GO" id="GO:0000271">
    <property type="term" value="P:polysaccharide biosynthetic process"/>
    <property type="evidence" value="ECO:0007669"/>
    <property type="project" value="InterPro"/>
</dbReference>
<evidence type="ECO:0000256" key="6">
    <source>
        <dbReference type="SAM" id="Phobius"/>
    </source>
</evidence>
<keyword evidence="3 6" id="KW-0812">Transmembrane</keyword>
<dbReference type="OrthoDB" id="9812049at2"/>
<evidence type="ECO:0000256" key="5">
    <source>
        <dbReference type="ARBA" id="ARBA00023136"/>
    </source>
</evidence>
<evidence type="ECO:0000256" key="2">
    <source>
        <dbReference type="ARBA" id="ARBA00009399"/>
    </source>
</evidence>
<keyword evidence="9" id="KW-1185">Reference proteome</keyword>